<feature type="region of interest" description="Disordered" evidence="2">
    <location>
        <begin position="1"/>
        <end position="40"/>
    </location>
</feature>
<name>A0A7S2QND2_9DINO</name>
<dbReference type="AlphaFoldDB" id="A0A7S2QND2"/>
<keyword evidence="1" id="KW-0175">Coiled coil</keyword>
<protein>
    <submittedName>
        <fullName evidence="3">Uncharacterized protein</fullName>
    </submittedName>
</protein>
<gene>
    <name evidence="3" type="ORF">BRAN1462_LOCUS64709</name>
</gene>
<reference evidence="3" key="1">
    <citation type="submission" date="2021-01" db="EMBL/GenBank/DDBJ databases">
        <authorList>
            <person name="Corre E."/>
            <person name="Pelletier E."/>
            <person name="Niang G."/>
            <person name="Scheremetjew M."/>
            <person name="Finn R."/>
            <person name="Kale V."/>
            <person name="Holt S."/>
            <person name="Cochrane G."/>
            <person name="Meng A."/>
            <person name="Brown T."/>
            <person name="Cohen L."/>
        </authorList>
    </citation>
    <scope>NUCLEOTIDE SEQUENCE</scope>
    <source>
        <strain evidence="3">RCC3387</strain>
    </source>
</reference>
<feature type="coiled-coil region" evidence="1">
    <location>
        <begin position="134"/>
        <end position="182"/>
    </location>
</feature>
<feature type="compositionally biased region" description="Basic and acidic residues" evidence="2">
    <location>
        <begin position="31"/>
        <end position="40"/>
    </location>
</feature>
<organism evidence="3">
    <name type="scientific">Zooxanthella nutricula</name>
    <dbReference type="NCBI Taxonomy" id="1333877"/>
    <lineage>
        <taxon>Eukaryota</taxon>
        <taxon>Sar</taxon>
        <taxon>Alveolata</taxon>
        <taxon>Dinophyceae</taxon>
        <taxon>Peridiniales</taxon>
        <taxon>Peridiniales incertae sedis</taxon>
        <taxon>Zooxanthella</taxon>
    </lineage>
</organism>
<accession>A0A7S2QND2</accession>
<dbReference type="EMBL" id="HBGW01102401">
    <property type="protein sequence ID" value="CAD9646887.1"/>
    <property type="molecule type" value="Transcribed_RNA"/>
</dbReference>
<sequence length="395" mass="42022">MGLHQDVAAAATPQKGGGGETFGNSKGGPDAIEREAKRPRLADVDSEADLLKALLSALDRARDVSSTGREMLKRMARGCLGTPARRRHDTQVQVAAMLREVLEGVAGDLRSAADASKARAADAAAGEVLRREELQTKKEAAATHQRNMKALQADWARDNLALENARNRLDAAKAERERLDGEWLMAGERRTALASGMEAHVEPLLTGIDDDVAREVSAKEVENLAVRAKLERSLLDAFTVAARKHPRLREQFDSLIFGQVRAGFKQHSLELEALANSPPEGAQERAVAIDTAQAGLKAARVQMAVTAKALRAAEFAIWEAEGILDGAGDALEEAAAIVDAAGGATEEDTRSLDDFLGGAMAAFEVLEGREDEVREHGAVSGVADVPTPVRAAQGP</sequence>
<evidence type="ECO:0000256" key="2">
    <source>
        <dbReference type="SAM" id="MobiDB-lite"/>
    </source>
</evidence>
<evidence type="ECO:0000256" key="1">
    <source>
        <dbReference type="SAM" id="Coils"/>
    </source>
</evidence>
<evidence type="ECO:0000313" key="3">
    <source>
        <dbReference type="EMBL" id="CAD9646887.1"/>
    </source>
</evidence>
<proteinExistence type="predicted"/>